<reference evidence="6" key="1">
    <citation type="journal article" date="2020" name="mSystems">
        <title>Genome- and Community-Level Interaction Insights into Carbon Utilization and Element Cycling Functions of Hydrothermarchaeota in Hydrothermal Sediment.</title>
        <authorList>
            <person name="Zhou Z."/>
            <person name="Liu Y."/>
            <person name="Xu W."/>
            <person name="Pan J."/>
            <person name="Luo Z.H."/>
            <person name="Li M."/>
        </authorList>
    </citation>
    <scope>NUCLEOTIDE SEQUENCE [LARGE SCALE GENOMIC DNA]</scope>
    <source>
        <strain evidence="6">SpSt-70</strain>
    </source>
</reference>
<dbReference type="AlphaFoldDB" id="A0A7V3ZJU8"/>
<organism evidence="6">
    <name type="scientific">Dictyoglomus thermophilum</name>
    <dbReference type="NCBI Taxonomy" id="14"/>
    <lineage>
        <taxon>Bacteria</taxon>
        <taxon>Pseudomonadati</taxon>
        <taxon>Dictyoglomota</taxon>
        <taxon>Dictyoglomia</taxon>
        <taxon>Dictyoglomales</taxon>
        <taxon>Dictyoglomaceae</taxon>
        <taxon>Dictyoglomus</taxon>
    </lineage>
</organism>
<dbReference type="EMBL" id="DTDV01000019">
    <property type="protein sequence ID" value="HGK24301.1"/>
    <property type="molecule type" value="Genomic_DNA"/>
</dbReference>
<keyword evidence="4" id="KW-0472">Membrane</keyword>
<comment type="subcellular location">
    <subcellularLocation>
        <location evidence="1">Membrane</location>
        <topology evidence="1">Single-pass membrane protein</topology>
    </subcellularLocation>
</comment>
<dbReference type="InterPro" id="IPR007452">
    <property type="entry name" value="TamB_C"/>
</dbReference>
<name>A0A7V3ZJU8_DICTH</name>
<gene>
    <name evidence="6" type="ORF">ENU78_07740</name>
</gene>
<dbReference type="Pfam" id="PF04357">
    <property type="entry name" value="TamB"/>
    <property type="match status" value="1"/>
</dbReference>
<feature type="domain" description="Translocation and assembly module TamB C-terminal" evidence="5">
    <location>
        <begin position="670"/>
        <end position="995"/>
    </location>
</feature>
<keyword evidence="2" id="KW-0812">Transmembrane</keyword>
<evidence type="ECO:0000256" key="3">
    <source>
        <dbReference type="ARBA" id="ARBA00022989"/>
    </source>
</evidence>
<evidence type="ECO:0000256" key="2">
    <source>
        <dbReference type="ARBA" id="ARBA00022692"/>
    </source>
</evidence>
<keyword evidence="3" id="KW-1133">Transmembrane helix</keyword>
<evidence type="ECO:0000256" key="4">
    <source>
        <dbReference type="ARBA" id="ARBA00023136"/>
    </source>
</evidence>
<evidence type="ECO:0000259" key="5">
    <source>
        <dbReference type="Pfam" id="PF04357"/>
    </source>
</evidence>
<sequence length="999" mass="113376">MGKGKFSYSNFKFDVKGRINWQDQIKFSPYFLFTGDLSSWNLEIYLKNSSLKYNNYMFRISDLNLRTDSNRNIEGHIFLIDGEQFAYIGLNGNWDEWKLTFWGENINVLGEKIKVIKVNLDSSFSGDFNIKVGDYLLKSDFGLSLDSKFINLKNFYFDKYYLGDIKLSLENNILNIDGQILQGFVRGYYKIGESGNLDFSDIRFGDLKVSGTVNIRKDGLIFKIPKLNFSGLDLENIQCKLDFEEPNHVKEFSVEMPFNIRVYGDFNLESGYVKSLLYIKMKEKEIGFLNLKGDFEKLSFIGNIFAGSVEGYYDFKENSAILDVKNLSLSEIDSNFYGNLEDFSATFKEGFLSFKGNSTKMGFKGNSIENVSFKGSYKEDLKFNLTASYSMFDFSLNGTFNFRGGNRFTLSLRPKEGNFNEVLSKVLSLDFIGEVDKDFKNIRLTLNKDDIKFLKSGNINIDVQNSVLMGNVIVGERGEINLKLGFDGNGLVNLKDISLSLLEDLDISGFEGSISGLLRFEKWDIPDFELDAVNLRIKNFNEKSINLSLKGVKDRNGYLLSGGISKLSEKPAKISGVFGPNAFNLQISFTDLKFLEDFISKDLIAEGDVKSGVLRLDVDGDLNNINLYGKLTWNNPLVFKYVKDKIYGGNFQLNYSNGELKLTDLEINAFSSKLKIYGVISPLFNLYGNVSSLCLSSPDIGNGYLAGDFKITKDKDIYTINGTLKVSNSHIYFPKNTNISLNNFKLNLPLSLDLELKLEDNILFSDPGLLYLYLTGDVFIKGNINMPLLDGKIEFVNGSINILGNDFRVDDGYIKFPGLSFNENIWEVSASKIIQGYNVILKGVSFMGNSSFIFSSDPPLSLREILFLLLGQKNLPIVKEENWTLSTILESIPQGVEGVVSSAFSSYILSPLLSEFEKILKMDRIKVEYTLEGLIPRWKSISFERVLFSNLSLNVVYYLEGDNLWSTQLTYKFNENLYFKLYTSPKTEFSFSFEYGTQF</sequence>
<dbReference type="GO" id="GO:0005886">
    <property type="term" value="C:plasma membrane"/>
    <property type="evidence" value="ECO:0007669"/>
    <property type="project" value="InterPro"/>
</dbReference>
<comment type="caution">
    <text evidence="6">The sequence shown here is derived from an EMBL/GenBank/DDBJ whole genome shotgun (WGS) entry which is preliminary data.</text>
</comment>
<dbReference type="GO" id="GO:0009306">
    <property type="term" value="P:protein secretion"/>
    <property type="evidence" value="ECO:0007669"/>
    <property type="project" value="InterPro"/>
</dbReference>
<evidence type="ECO:0000313" key="6">
    <source>
        <dbReference type="EMBL" id="HGK24301.1"/>
    </source>
</evidence>
<accession>A0A7V3ZJU8</accession>
<proteinExistence type="predicted"/>
<protein>
    <recommendedName>
        <fullName evidence="5">Translocation and assembly module TamB C-terminal domain-containing protein</fullName>
    </recommendedName>
</protein>
<evidence type="ECO:0000256" key="1">
    <source>
        <dbReference type="ARBA" id="ARBA00004167"/>
    </source>
</evidence>